<proteinExistence type="predicted"/>
<accession>A0A382YI31</accession>
<name>A0A382YI31_9ZZZZ</name>
<dbReference type="AlphaFoldDB" id="A0A382YI31"/>
<reference evidence="1" key="1">
    <citation type="submission" date="2018-05" db="EMBL/GenBank/DDBJ databases">
        <authorList>
            <person name="Lanie J.A."/>
            <person name="Ng W.-L."/>
            <person name="Kazmierczak K.M."/>
            <person name="Andrzejewski T.M."/>
            <person name="Davidsen T.M."/>
            <person name="Wayne K.J."/>
            <person name="Tettelin H."/>
            <person name="Glass J.I."/>
            <person name="Rusch D."/>
            <person name="Podicherti R."/>
            <person name="Tsui H.-C.T."/>
            <person name="Winkler M.E."/>
        </authorList>
    </citation>
    <scope>NUCLEOTIDE SEQUENCE</scope>
</reference>
<gene>
    <name evidence="1" type="ORF">METZ01_LOCUS435777</name>
</gene>
<protein>
    <submittedName>
        <fullName evidence="1">Uncharacterized protein</fullName>
    </submittedName>
</protein>
<sequence length="80" mass="9507">MQKMSYSLKNSFKRIIQFIFKLIYGTINSDQNKISREKIFIKEVNSLKKKNNENYKVCKIINGRAYTDFVEHLAVIENQT</sequence>
<dbReference type="EMBL" id="UINC01176001">
    <property type="protein sequence ID" value="SVD82923.1"/>
    <property type="molecule type" value="Genomic_DNA"/>
</dbReference>
<organism evidence="1">
    <name type="scientific">marine metagenome</name>
    <dbReference type="NCBI Taxonomy" id="408172"/>
    <lineage>
        <taxon>unclassified sequences</taxon>
        <taxon>metagenomes</taxon>
        <taxon>ecological metagenomes</taxon>
    </lineage>
</organism>
<evidence type="ECO:0000313" key="1">
    <source>
        <dbReference type="EMBL" id="SVD82923.1"/>
    </source>
</evidence>
<feature type="non-terminal residue" evidence="1">
    <location>
        <position position="80"/>
    </location>
</feature>